<dbReference type="Gene3D" id="3.20.20.80">
    <property type="entry name" value="Glycosidases"/>
    <property type="match status" value="1"/>
</dbReference>
<dbReference type="InterPro" id="IPR017853">
    <property type="entry name" value="GH"/>
</dbReference>
<dbReference type="Pfam" id="PF13287">
    <property type="entry name" value="Fn3_assoc"/>
    <property type="match status" value="1"/>
</dbReference>
<dbReference type="Proteomes" id="UP000823598">
    <property type="component" value="Unassembled WGS sequence"/>
</dbReference>
<organism evidence="3 4">
    <name type="scientific">Candidatus Limisoma faecipullorum</name>
    <dbReference type="NCBI Taxonomy" id="2840854"/>
    <lineage>
        <taxon>Bacteria</taxon>
        <taxon>Pseudomonadati</taxon>
        <taxon>Bacteroidota</taxon>
        <taxon>Bacteroidia</taxon>
        <taxon>Bacteroidales</taxon>
        <taxon>Candidatus Limisoma</taxon>
    </lineage>
</organism>
<dbReference type="InterPro" id="IPR006047">
    <property type="entry name" value="GH13_cat_dom"/>
</dbReference>
<dbReference type="SUPFAM" id="SSF51445">
    <property type="entry name" value="(Trans)glycosidases"/>
    <property type="match status" value="1"/>
</dbReference>
<accession>A0A9D9IRT0</accession>
<dbReference type="CDD" id="cd11314">
    <property type="entry name" value="AmyAc_arch_bac_plant_AmyA"/>
    <property type="match status" value="1"/>
</dbReference>
<dbReference type="InterPro" id="IPR031965">
    <property type="entry name" value="CBM26"/>
</dbReference>
<dbReference type="InterPro" id="IPR026444">
    <property type="entry name" value="Secre_tail"/>
</dbReference>
<evidence type="ECO:0000256" key="1">
    <source>
        <dbReference type="SAM" id="SignalP"/>
    </source>
</evidence>
<keyword evidence="1" id="KW-0732">Signal</keyword>
<gene>
    <name evidence="3" type="ORF">IAB88_09260</name>
</gene>
<sequence length="714" mass="79443">MKLLNYLKNKSLLFASLAAGLFLPSNAAAEGEYAWPENYGGVMLQSFYWDSYDETQWTNLQNEAGELSDYFDLIWVPNSGKCSSDPSMGYNPVYWFTNHNSSFGTEDELREMIATFRNFGTGIIEDVVINHRDGVSTWTDFPTETYKGVTYEWGPWAICSNDEVAGQDGQEQPTGAPDTGDNFDGCRDLDHTNAKVQEGVKAYLDFLKNDLGYVGWRYDMVKGYAPQYTKIYNESAKAQYSVGEYWDGYDNIVKWIEGTGRTSAAFDFAFKFAVNDAFRANNFSQLSWLNQKTNTYEPAGVIHMPEYRRYSVTFIDNHDTSRNENNDAFPGSLVVAANAFMLCSPGTPCVFMSHWLDYKQDIKDLIAIRKSVGITNQSTVEVLNNSNQYVAKVTGTNGELVIGIGRGVQVPSGYTTADRVKSGNGYAIYTKVEIKSLDTERPEVVFDKPEGYYIGGTDVTISVNNADNATIAYTTDGTTPSLTNGKQAKAPVTVHISTKTTIKAVAIVDGEIVSAIESATYRTERTPVTVYFQKPTVSDWDETYFYAWSDEFEAAELLGNWPGKNMESSTVEQDGYVWYTWTSPNDCNLVNMVFNAGNNKPQTVDVNDIEGTRYFKLGDLSGKYAVIDVTEEFAGVEETVTDSSVRIYPNPATDVICVNNDNVTSFSVYNLNGATVVYSEGTKEVNVTDLQSGFYLYRVVLSDGSVAQGKFVKK</sequence>
<dbReference type="Pfam" id="PF00128">
    <property type="entry name" value="Alpha-amylase"/>
    <property type="match status" value="1"/>
</dbReference>
<dbReference type="SMART" id="SM00642">
    <property type="entry name" value="Aamy"/>
    <property type="match status" value="1"/>
</dbReference>
<dbReference type="InterPro" id="IPR026876">
    <property type="entry name" value="Fn3_assoc_repeat"/>
</dbReference>
<dbReference type="Pfam" id="PF18962">
    <property type="entry name" value="Por_Secre_tail"/>
    <property type="match status" value="1"/>
</dbReference>
<protein>
    <submittedName>
        <fullName evidence="3">Chitobiase/beta-hexosaminidase C-terminal domain-containing protein</fullName>
    </submittedName>
</protein>
<dbReference type="AlphaFoldDB" id="A0A9D9IRT0"/>
<feature type="chain" id="PRO_5039306557" evidence="1">
    <location>
        <begin position="28"/>
        <end position="714"/>
    </location>
</feature>
<dbReference type="PANTHER" id="PTHR43447">
    <property type="entry name" value="ALPHA-AMYLASE"/>
    <property type="match status" value="1"/>
</dbReference>
<dbReference type="NCBIfam" id="TIGR04183">
    <property type="entry name" value="Por_Secre_tail"/>
    <property type="match status" value="1"/>
</dbReference>
<reference evidence="3" key="1">
    <citation type="submission" date="2020-10" db="EMBL/GenBank/DDBJ databases">
        <authorList>
            <person name="Gilroy R."/>
        </authorList>
    </citation>
    <scope>NUCLEOTIDE SEQUENCE</scope>
    <source>
        <strain evidence="3">6919</strain>
    </source>
</reference>
<dbReference type="Pfam" id="PF16738">
    <property type="entry name" value="CBM26"/>
    <property type="match status" value="1"/>
</dbReference>
<feature type="domain" description="Glycosyl hydrolase family 13 catalytic" evidence="2">
    <location>
        <begin position="41"/>
        <end position="369"/>
    </location>
</feature>
<evidence type="ECO:0000313" key="3">
    <source>
        <dbReference type="EMBL" id="MBO8477165.1"/>
    </source>
</evidence>
<feature type="signal peptide" evidence="1">
    <location>
        <begin position="1"/>
        <end position="27"/>
    </location>
</feature>
<proteinExistence type="predicted"/>
<reference evidence="3" key="2">
    <citation type="journal article" date="2021" name="PeerJ">
        <title>Extensive microbial diversity within the chicken gut microbiome revealed by metagenomics and culture.</title>
        <authorList>
            <person name="Gilroy R."/>
            <person name="Ravi A."/>
            <person name="Getino M."/>
            <person name="Pursley I."/>
            <person name="Horton D.L."/>
            <person name="Alikhan N.F."/>
            <person name="Baker D."/>
            <person name="Gharbi K."/>
            <person name="Hall N."/>
            <person name="Watson M."/>
            <person name="Adriaenssens E.M."/>
            <person name="Foster-Nyarko E."/>
            <person name="Jarju S."/>
            <person name="Secka A."/>
            <person name="Antonio M."/>
            <person name="Oren A."/>
            <person name="Chaudhuri R.R."/>
            <person name="La Ragione R."/>
            <person name="Hildebrand F."/>
            <person name="Pallen M.J."/>
        </authorList>
    </citation>
    <scope>NUCLEOTIDE SEQUENCE</scope>
    <source>
        <strain evidence="3">6919</strain>
    </source>
</reference>
<name>A0A9D9IRT0_9BACT</name>
<dbReference type="EMBL" id="JADIMC010000111">
    <property type="protein sequence ID" value="MBO8477165.1"/>
    <property type="molecule type" value="Genomic_DNA"/>
</dbReference>
<dbReference type="GO" id="GO:0005975">
    <property type="term" value="P:carbohydrate metabolic process"/>
    <property type="evidence" value="ECO:0007669"/>
    <property type="project" value="InterPro"/>
</dbReference>
<evidence type="ECO:0000259" key="2">
    <source>
        <dbReference type="SMART" id="SM00642"/>
    </source>
</evidence>
<evidence type="ECO:0000313" key="4">
    <source>
        <dbReference type="Proteomes" id="UP000823598"/>
    </source>
</evidence>
<comment type="caution">
    <text evidence="3">The sequence shown here is derived from an EMBL/GenBank/DDBJ whole genome shotgun (WGS) entry which is preliminary data.</text>
</comment>